<dbReference type="InterPro" id="IPR006047">
    <property type="entry name" value="GH13_cat_dom"/>
</dbReference>
<dbReference type="FunFam" id="3.20.20.80:FF:000087">
    <property type="entry name" value="Oligo-1,6-glucosidase IMA1"/>
    <property type="match status" value="1"/>
</dbReference>
<evidence type="ECO:0000256" key="5">
    <source>
        <dbReference type="ARBA" id="ARBA00023295"/>
    </source>
</evidence>
<dbReference type="HOGENOM" id="CLU_006462_2_3_1"/>
<dbReference type="FunFam" id="3.90.400.10:FF:000003">
    <property type="entry name" value="Probable alpha-glucosidase (Maltase)"/>
    <property type="match status" value="1"/>
</dbReference>
<dbReference type="InterPro" id="IPR013780">
    <property type="entry name" value="Glyco_hydro_b"/>
</dbReference>
<dbReference type="GO" id="GO:0033934">
    <property type="term" value="F:glucan 1,4-alpha-maltotriohydrolase activity"/>
    <property type="evidence" value="ECO:0007669"/>
    <property type="project" value="TreeGrafter"/>
</dbReference>
<proteinExistence type="inferred from homology"/>
<accession>B9WN75</accession>
<protein>
    <recommendedName>
        <fullName evidence="8">Alpha-glucosidase</fullName>
        <ecNumber evidence="3">3.2.1.20</ecNumber>
    </recommendedName>
    <alternativeName>
        <fullName evidence="7">Maltase</fullName>
    </alternativeName>
</protein>
<dbReference type="RefSeq" id="XP_002422534.1">
    <property type="nucleotide sequence ID" value="XM_002422489.1"/>
</dbReference>
<dbReference type="GO" id="GO:0004556">
    <property type="term" value="F:alpha-amylase activity"/>
    <property type="evidence" value="ECO:0007669"/>
    <property type="project" value="TreeGrafter"/>
</dbReference>
<dbReference type="GO" id="GO:0004575">
    <property type="term" value="F:sucrose alpha-glucosidase activity"/>
    <property type="evidence" value="ECO:0007669"/>
    <property type="project" value="TreeGrafter"/>
</dbReference>
<dbReference type="InterPro" id="IPR017853">
    <property type="entry name" value="GH"/>
</dbReference>
<evidence type="ECO:0000313" key="11">
    <source>
        <dbReference type="EMBL" id="CAX40542.1"/>
    </source>
</evidence>
<sequence length="575" mass="67473">MIERKWWKEAVVYQIWPASYKDSNGDGIGDIQGIISKLNYIASLGVTTVWLSPMYESPQDDMGYDVSDYENVYSKYGTLQDMEELIAGCHDRGLRLILDLVINHTSVEHKWFKESRSSRDNPKRDWYIWKPPRLDSNGNKHPPNNWGSYFSGSAWKYDELTGEYYLHLFAESQPDLNWENEECRTAIYNSAIKFWLDKGVDGFRIDTAGMYSKYQHFKDAPIVFPESEFQPCEIYHKHGPRIHEFHKEIAEVMEPYNTMTVGEVGHSTKEQALKYVSAAQKEMNMMFLFDVVELGSDPRDRFRYHGFDLIDFKKAIKSQGEFAEGTDAWSTVFIENHDQPRAISRFGNDSPEYRVLSGKALAMLQCLLTGTLFIYQGQEIGMTNVPRSWSIEEYKDINTINYYNAFKEKYGQDADFKEKEAKLLDVINLLARDNSRTPVQWNSKEYAGFSDTEPWMRVNDNYKEINVECQDRDYNSLLYFYRKLLRIRSLYKDLFVYGEMKFLGFNDKKVFTFIKKAPPSVIAAYVVINFSTEEVKFEQLLKGHYRFVIANMDTDRDEVLAPYEARLYMVDYKYY</sequence>
<keyword evidence="6" id="KW-0462">Maltose metabolism</keyword>
<dbReference type="GO" id="GO:0000025">
    <property type="term" value="P:maltose catabolic process"/>
    <property type="evidence" value="ECO:0007669"/>
    <property type="project" value="TreeGrafter"/>
</dbReference>
<evidence type="ECO:0000256" key="3">
    <source>
        <dbReference type="ARBA" id="ARBA00012741"/>
    </source>
</evidence>
<comment type="similarity">
    <text evidence="2">Belongs to the glycosyl hydrolase 13 family.</text>
</comment>
<feature type="domain" description="Glycosyl hydrolase family 13 catalytic" evidence="9">
    <location>
        <begin position="14"/>
        <end position="427"/>
    </location>
</feature>
<dbReference type="SMART" id="SM00642">
    <property type="entry name" value="Aamy"/>
    <property type="match status" value="1"/>
</dbReference>
<gene>
    <name evidence="10" type="ordered locus">Cd36_35540</name>
    <name evidence="11" type="ORF">CD36_35540</name>
</gene>
<reference evidence="11 12" key="1">
    <citation type="journal article" date="2009" name="Genome Res.">
        <title>Comparative genomics of the fungal pathogens Candida dubliniensis and Candida albicans.</title>
        <authorList>
            <person name="Jackson A.P."/>
            <person name="Gamble J.A."/>
            <person name="Yeomans T."/>
            <person name="Moran G.P."/>
            <person name="Saunders D."/>
            <person name="Harris D."/>
            <person name="Aslett M."/>
            <person name="Barrell J.F."/>
            <person name="Butler G."/>
            <person name="Citiulo F."/>
            <person name="Coleman D.C."/>
            <person name="de Groot P.W.J."/>
            <person name="Goodwin T.J."/>
            <person name="Quail M.A."/>
            <person name="McQuillan J."/>
            <person name="Munro C.A."/>
            <person name="Pain A."/>
            <person name="Poulter R.T."/>
            <person name="Rajandream M.A."/>
            <person name="Renauld H."/>
            <person name="Spiering M.J."/>
            <person name="Tivey A."/>
            <person name="Gow N.A.R."/>
            <person name="Barrell B."/>
            <person name="Sullivan D.J."/>
            <person name="Berriman M."/>
        </authorList>
    </citation>
    <scope>NUCLEOTIDE SEQUENCE [LARGE SCALE GENOMIC DNA]</scope>
    <source>
        <strain evidence="12">CD36 / ATCC MYA-646 / CBS 7987 / NCPF 3949 / NRRL Y-17841</strain>
    </source>
</reference>
<organism evidence="11 12">
    <name type="scientific">Candida dubliniensis (strain CD36 / ATCC MYA-646 / CBS 7987 / NCPF 3949 / NRRL Y-17841)</name>
    <name type="common">Yeast</name>
    <dbReference type="NCBI Taxonomy" id="573826"/>
    <lineage>
        <taxon>Eukaryota</taxon>
        <taxon>Fungi</taxon>
        <taxon>Dikarya</taxon>
        <taxon>Ascomycota</taxon>
        <taxon>Saccharomycotina</taxon>
        <taxon>Pichiomycetes</taxon>
        <taxon>Debaryomycetaceae</taxon>
        <taxon>Candida/Lodderomyces clade</taxon>
        <taxon>Candida</taxon>
    </lineage>
</organism>
<evidence type="ECO:0000259" key="9">
    <source>
        <dbReference type="SMART" id="SM00642"/>
    </source>
</evidence>
<evidence type="ECO:0000313" key="12">
    <source>
        <dbReference type="Proteomes" id="UP000002605"/>
    </source>
</evidence>
<dbReference type="AlphaFoldDB" id="B9WN75"/>
<dbReference type="Gene3D" id="3.90.400.10">
    <property type="entry name" value="Oligo-1,6-glucosidase, Domain 2"/>
    <property type="match status" value="1"/>
</dbReference>
<dbReference type="GO" id="GO:0004558">
    <property type="term" value="F:alpha-1,4-glucosidase activity"/>
    <property type="evidence" value="ECO:0007669"/>
    <property type="project" value="UniProtKB-EC"/>
</dbReference>
<dbReference type="EMBL" id="FM992695">
    <property type="protein sequence ID" value="CAX40542.1"/>
    <property type="molecule type" value="Genomic_DNA"/>
</dbReference>
<dbReference type="OrthoDB" id="1740265at2759"/>
<dbReference type="SUPFAM" id="SSF51445">
    <property type="entry name" value="(Trans)glycosidases"/>
    <property type="match status" value="1"/>
</dbReference>
<evidence type="ECO:0000256" key="7">
    <source>
        <dbReference type="ARBA" id="ARBA00041343"/>
    </source>
</evidence>
<keyword evidence="5 11" id="KW-0326">Glycosidase</keyword>
<dbReference type="CGD" id="CAL0000166994">
    <property type="gene designation" value="Cd36_35540"/>
</dbReference>
<dbReference type="PANTHER" id="PTHR10357:SF179">
    <property type="entry name" value="NEUTRAL AND BASIC AMINO ACID TRANSPORT PROTEIN RBAT"/>
    <property type="match status" value="1"/>
</dbReference>
<keyword evidence="12" id="KW-1185">Reference proteome</keyword>
<keyword evidence="4 11" id="KW-0378">Hydrolase</keyword>
<evidence type="ECO:0000256" key="4">
    <source>
        <dbReference type="ARBA" id="ARBA00022801"/>
    </source>
</evidence>
<dbReference type="CAZy" id="GH13">
    <property type="family name" value="Glycoside Hydrolase Family 13"/>
</dbReference>
<dbReference type="eggNOG" id="KOG0471">
    <property type="taxonomic scope" value="Eukaryota"/>
</dbReference>
<dbReference type="GeneID" id="8049659"/>
<dbReference type="GO" id="GO:0005987">
    <property type="term" value="P:sucrose catabolic process"/>
    <property type="evidence" value="ECO:0007669"/>
    <property type="project" value="TreeGrafter"/>
</dbReference>
<dbReference type="GO" id="GO:0004574">
    <property type="term" value="F:oligo-1,6-glucosidase activity"/>
    <property type="evidence" value="ECO:0007669"/>
    <property type="project" value="TreeGrafter"/>
</dbReference>
<evidence type="ECO:0000256" key="1">
    <source>
        <dbReference type="ARBA" id="ARBA00001657"/>
    </source>
</evidence>
<evidence type="ECO:0000256" key="2">
    <source>
        <dbReference type="ARBA" id="ARBA00008061"/>
    </source>
</evidence>
<dbReference type="Pfam" id="PF00128">
    <property type="entry name" value="Alpha-amylase"/>
    <property type="match status" value="1"/>
</dbReference>
<evidence type="ECO:0000313" key="10">
    <source>
        <dbReference type="CGD" id="CAL0000166994"/>
    </source>
</evidence>
<comment type="catalytic activity">
    <reaction evidence="1">
        <text>Hydrolysis of terminal, non-reducing (1-&gt;4)-linked alpha-D-glucose residues with release of alpha-D-glucose.</text>
        <dbReference type="EC" id="3.2.1.20"/>
    </reaction>
</comment>
<dbReference type="VEuPathDB" id="FungiDB:CD36_35540"/>
<dbReference type="CDD" id="cd11333">
    <property type="entry name" value="AmyAc_SI_OligoGlu_DGase"/>
    <property type="match status" value="1"/>
</dbReference>
<dbReference type="PANTHER" id="PTHR10357">
    <property type="entry name" value="ALPHA-AMYLASE FAMILY MEMBER"/>
    <property type="match status" value="1"/>
</dbReference>
<dbReference type="Proteomes" id="UP000002605">
    <property type="component" value="Chromosome R"/>
</dbReference>
<dbReference type="SUPFAM" id="SSF51011">
    <property type="entry name" value="Glycosyl hydrolase domain"/>
    <property type="match status" value="1"/>
</dbReference>
<dbReference type="Gene3D" id="2.60.40.1180">
    <property type="entry name" value="Golgi alpha-mannosidase II"/>
    <property type="match status" value="1"/>
</dbReference>
<dbReference type="FunFam" id="3.20.20.80:FF:000064">
    <property type="entry name" value="Oligo-1,6-glucosidase"/>
    <property type="match status" value="1"/>
</dbReference>
<evidence type="ECO:0000256" key="6">
    <source>
        <dbReference type="ARBA" id="ARBA00026248"/>
    </source>
</evidence>
<name>B9WN75_CANDC</name>
<dbReference type="Gene3D" id="3.20.20.80">
    <property type="entry name" value="Glycosidases"/>
    <property type="match status" value="1"/>
</dbReference>
<dbReference type="KEGG" id="cdu:CD36_35540"/>
<evidence type="ECO:0000256" key="8">
    <source>
        <dbReference type="ARBA" id="ARBA00073730"/>
    </source>
</evidence>
<dbReference type="EC" id="3.2.1.20" evidence="3"/>
<dbReference type="InterPro" id="IPR045857">
    <property type="entry name" value="O16G_dom_2"/>
</dbReference>